<evidence type="ECO:0000256" key="3">
    <source>
        <dbReference type="ARBA" id="ARBA00022895"/>
    </source>
</evidence>
<dbReference type="GO" id="GO:0098505">
    <property type="term" value="F:G-rich strand telomeric DNA binding"/>
    <property type="evidence" value="ECO:0007669"/>
    <property type="project" value="TreeGrafter"/>
</dbReference>
<dbReference type="PANTHER" id="PTHR14513:SF0">
    <property type="entry name" value="PROTECTION OF TELOMERES PROTEIN 1"/>
    <property type="match status" value="1"/>
</dbReference>
<feature type="compositionally biased region" description="Polar residues" evidence="5">
    <location>
        <begin position="304"/>
        <end position="322"/>
    </location>
</feature>
<reference evidence="8" key="1">
    <citation type="submission" date="2025-08" db="UniProtKB">
        <authorList>
            <consortium name="RefSeq"/>
        </authorList>
    </citation>
    <scope>IDENTIFICATION</scope>
    <source>
        <tissue evidence="8">Whole organism</tissue>
    </source>
</reference>
<feature type="region of interest" description="Disordered" evidence="5">
    <location>
        <begin position="230"/>
        <end position="290"/>
    </location>
</feature>
<keyword evidence="3" id="KW-0779">Telomere</keyword>
<dbReference type="SUPFAM" id="SSF50249">
    <property type="entry name" value="Nucleic acid-binding proteins"/>
    <property type="match status" value="1"/>
</dbReference>
<gene>
    <name evidence="8" type="primary">LOC113212333</name>
</gene>
<evidence type="ECO:0000313" key="8">
    <source>
        <dbReference type="RefSeq" id="XP_026286771.1"/>
    </source>
</evidence>
<feature type="domain" description="Telomeric single stranded DNA binding POT1/Cdc13" evidence="6">
    <location>
        <begin position="8"/>
        <end position="140"/>
    </location>
</feature>
<dbReference type="InterPro" id="IPR028389">
    <property type="entry name" value="POT1"/>
</dbReference>
<evidence type="ECO:0000256" key="2">
    <source>
        <dbReference type="ARBA" id="ARBA00022454"/>
    </source>
</evidence>
<comment type="subcellular location">
    <subcellularLocation>
        <location evidence="1">Chromosome</location>
        <location evidence="1">Telomere</location>
    </subcellularLocation>
</comment>
<dbReference type="AlphaFoldDB" id="A0A6J1T7Y8"/>
<protein>
    <submittedName>
        <fullName evidence="8">Uncharacterized protein LOC113212333 isoform X2</fullName>
    </submittedName>
</protein>
<accession>A0A6J1T7Y8</accession>
<proteinExistence type="predicted"/>
<keyword evidence="2" id="KW-0158">Chromosome</keyword>
<keyword evidence="4" id="KW-0238">DNA-binding</keyword>
<evidence type="ECO:0000256" key="1">
    <source>
        <dbReference type="ARBA" id="ARBA00004574"/>
    </source>
</evidence>
<keyword evidence="7" id="KW-1185">Reference proteome</keyword>
<feature type="compositionally biased region" description="Polar residues" evidence="5">
    <location>
        <begin position="234"/>
        <end position="251"/>
    </location>
</feature>
<sequence length="596" mass="67235">MAPYEYKYTKLKDLQVGDRYNVYGIITEILKEKGLTSKGKLHSICRVKDESLPANSSFKMHFFIPSHHRLDGLMPGNILRLHRLKVEEYQGAIDGRVLSGTDVVTFSSIPQDITYHSEAKTITLTDDDKKRLEELREMIQLEKIFADESSILTVTESQRIVFKGYEQHKSPSKQNGNKNKSDGEDVDDPEEEDTDPNLKRGQTTRLLNPACKIPKLVANPLHNSFQSRKRKSYELNQNQSDQNQPQVINEPSSSSKKVVGVESTVNSKKPFSLEHGRQSSSRVKRQNQEPSIECQLSAMFGEPAQNSKQSPNQTNTAYSKGNKAQITEASTSMKNIANEKDKDVALSEEECPGLSCGGKDCFLEGLVLLKDDDPRLANFNENDLVCEGLGDIPAADEDGDTFTVEGVMPFGDGSRAKEITVSDLLQFQWPRHRCKVKIVKIKPSIKCLNTNGPRNLLSGVCLQCGRYSFYSQLKWQKVPALGTKKPLCPFCKKDEKVSTVYLEFRIKLTVQDSWGTSLDVHAVKNHASNFLGCSTKQYQEEERSRKRVVDLLSNALYSKSIFTITLFRMQTVTKPMFYVCETKLSEVLSEAERMRV</sequence>
<dbReference type="Gene3D" id="2.40.50.140">
    <property type="entry name" value="Nucleic acid-binding proteins"/>
    <property type="match status" value="1"/>
</dbReference>
<evidence type="ECO:0000256" key="4">
    <source>
        <dbReference type="ARBA" id="ARBA00023125"/>
    </source>
</evidence>
<dbReference type="Proteomes" id="UP000504606">
    <property type="component" value="Unplaced"/>
</dbReference>
<feature type="compositionally biased region" description="Low complexity" evidence="5">
    <location>
        <begin position="252"/>
        <end position="265"/>
    </location>
</feature>
<dbReference type="GO" id="GO:0032210">
    <property type="term" value="P:regulation of telomere maintenance via telomerase"/>
    <property type="evidence" value="ECO:0007669"/>
    <property type="project" value="TreeGrafter"/>
</dbReference>
<organism evidence="7 8">
    <name type="scientific">Frankliniella occidentalis</name>
    <name type="common">Western flower thrips</name>
    <name type="synonym">Euthrips occidentalis</name>
    <dbReference type="NCBI Taxonomy" id="133901"/>
    <lineage>
        <taxon>Eukaryota</taxon>
        <taxon>Metazoa</taxon>
        <taxon>Ecdysozoa</taxon>
        <taxon>Arthropoda</taxon>
        <taxon>Hexapoda</taxon>
        <taxon>Insecta</taxon>
        <taxon>Pterygota</taxon>
        <taxon>Neoptera</taxon>
        <taxon>Paraneoptera</taxon>
        <taxon>Thysanoptera</taxon>
        <taxon>Terebrantia</taxon>
        <taxon>Thripoidea</taxon>
        <taxon>Thripidae</taxon>
        <taxon>Frankliniella</taxon>
    </lineage>
</organism>
<evidence type="ECO:0000259" key="6">
    <source>
        <dbReference type="SMART" id="SM00976"/>
    </source>
</evidence>
<dbReference type="PANTHER" id="PTHR14513">
    <property type="entry name" value="PROTECTION OF TELOMERES 1"/>
    <property type="match status" value="1"/>
</dbReference>
<dbReference type="InterPro" id="IPR012340">
    <property type="entry name" value="NA-bd_OB-fold"/>
</dbReference>
<dbReference type="GO" id="GO:0010521">
    <property type="term" value="F:telomerase inhibitor activity"/>
    <property type="evidence" value="ECO:0007669"/>
    <property type="project" value="TreeGrafter"/>
</dbReference>
<evidence type="ECO:0000313" key="7">
    <source>
        <dbReference type="Proteomes" id="UP000504606"/>
    </source>
</evidence>
<name>A0A6J1T7Y8_FRAOC</name>
<dbReference type="Pfam" id="PF02765">
    <property type="entry name" value="POT1"/>
    <property type="match status" value="1"/>
</dbReference>
<dbReference type="SMART" id="SM00976">
    <property type="entry name" value="Telo_bind"/>
    <property type="match status" value="1"/>
</dbReference>
<dbReference type="GeneID" id="113212333"/>
<evidence type="ECO:0000256" key="5">
    <source>
        <dbReference type="SAM" id="MobiDB-lite"/>
    </source>
</evidence>
<dbReference type="GO" id="GO:0000783">
    <property type="term" value="C:nuclear telomere cap complex"/>
    <property type="evidence" value="ECO:0007669"/>
    <property type="project" value="TreeGrafter"/>
</dbReference>
<dbReference type="InterPro" id="IPR011564">
    <property type="entry name" value="Telomer_end-bd_POT1/Cdc13"/>
</dbReference>
<feature type="region of interest" description="Disordered" evidence="5">
    <location>
        <begin position="165"/>
        <end position="207"/>
    </location>
</feature>
<dbReference type="RefSeq" id="XP_026286771.1">
    <property type="nucleotide sequence ID" value="XM_026430986.2"/>
</dbReference>
<feature type="region of interest" description="Disordered" evidence="5">
    <location>
        <begin position="303"/>
        <end position="322"/>
    </location>
</feature>
<feature type="compositionally biased region" description="Acidic residues" evidence="5">
    <location>
        <begin position="184"/>
        <end position="195"/>
    </location>
</feature>
<dbReference type="GO" id="GO:0016233">
    <property type="term" value="P:telomere capping"/>
    <property type="evidence" value="ECO:0007669"/>
    <property type="project" value="TreeGrafter"/>
</dbReference>